<accession>A0ACC2ZSM3</accession>
<protein>
    <submittedName>
        <fullName evidence="1">Uncharacterized protein</fullName>
    </submittedName>
</protein>
<evidence type="ECO:0000313" key="1">
    <source>
        <dbReference type="EMBL" id="KAJ9650503.1"/>
    </source>
</evidence>
<gene>
    <name evidence="1" type="ORF">H2198_010190</name>
</gene>
<keyword evidence="2" id="KW-1185">Reference proteome</keyword>
<dbReference type="Proteomes" id="UP001172386">
    <property type="component" value="Unassembled WGS sequence"/>
</dbReference>
<reference evidence="1" key="1">
    <citation type="submission" date="2022-10" db="EMBL/GenBank/DDBJ databases">
        <title>Culturing micro-colonial fungi from biological soil crusts in the Mojave desert and describing Neophaeococcomyces mojavensis, and introducing the new genera and species Taxawa tesnikishii.</title>
        <authorList>
            <person name="Kurbessoian T."/>
            <person name="Stajich J.E."/>
        </authorList>
    </citation>
    <scope>NUCLEOTIDE SEQUENCE</scope>
    <source>
        <strain evidence="1">JES_112</strain>
    </source>
</reference>
<proteinExistence type="predicted"/>
<organism evidence="1 2">
    <name type="scientific">Neophaeococcomyces mojaviensis</name>
    <dbReference type="NCBI Taxonomy" id="3383035"/>
    <lineage>
        <taxon>Eukaryota</taxon>
        <taxon>Fungi</taxon>
        <taxon>Dikarya</taxon>
        <taxon>Ascomycota</taxon>
        <taxon>Pezizomycotina</taxon>
        <taxon>Eurotiomycetes</taxon>
        <taxon>Chaetothyriomycetidae</taxon>
        <taxon>Chaetothyriales</taxon>
        <taxon>Chaetothyriales incertae sedis</taxon>
        <taxon>Neophaeococcomyces</taxon>
    </lineage>
</organism>
<name>A0ACC2ZSM3_9EURO</name>
<comment type="caution">
    <text evidence="1">The sequence shown here is derived from an EMBL/GenBank/DDBJ whole genome shotgun (WGS) entry which is preliminary data.</text>
</comment>
<dbReference type="EMBL" id="JAPDRQ010000336">
    <property type="protein sequence ID" value="KAJ9650503.1"/>
    <property type="molecule type" value="Genomic_DNA"/>
</dbReference>
<evidence type="ECO:0000313" key="2">
    <source>
        <dbReference type="Proteomes" id="UP001172386"/>
    </source>
</evidence>
<sequence length="244" mass="27591">MHPAKRRRIDNASSTLCKPFRSPLKVSDNDCQSLPPSKKDNHVQQASSCVSPVQTDLRIPTKQEQTSSVNHSAILNTTSTTNDDVIQLQRQYSSLTQQLRKLKQDLDVTEHALKIQSSTEKGQLEALILKWRSIARDAADDVFAAAQSRVKAMGGLKAWQDNALRSSDMWHDALPQKQCKVNGEADEDLDEGFEDEDRAKDSRVDKDNEEEEQDQSLTMVTMLRQMNIDPDLLGIDEETQRWIS</sequence>